<dbReference type="Proteomes" id="UP000582231">
    <property type="component" value="Unassembled WGS sequence"/>
</dbReference>
<sequence>MRRGPFSLAFDQALSDRAMSLSALHRVLSARGAGVSLATLSYWRSGQREPEQERSLHALTQVEEVLGLEPGALEALIEGRRRRVAPDLLSDLSDDADRIQVLLGELGFLSPSDRLVDQEVTLKYVIGPDRSPVRMTYIVVVESVRVNADRRAFILRVRPGALTPGVTSLGGFELGEVIHDEERGIVVGEMVLDRPLGPGETALLEQEVVYRTPDPDDNSYFYWAVRKMRSISLWIRFDPDQMPTRCEYYTIVDGREEVVELETFGTSVSRTVASFGPGTLGIRWSWD</sequence>
<gene>
    <name evidence="1" type="ORF">BJ958_004416</name>
</gene>
<dbReference type="EMBL" id="JACCBF010000001">
    <property type="protein sequence ID" value="NYD32870.1"/>
    <property type="molecule type" value="Genomic_DNA"/>
</dbReference>
<keyword evidence="2" id="KW-1185">Reference proteome</keyword>
<dbReference type="AlphaFoldDB" id="A0A852RVH4"/>
<accession>A0A852RVH4</accession>
<comment type="caution">
    <text evidence="1">The sequence shown here is derived from an EMBL/GenBank/DDBJ whole genome shotgun (WGS) entry which is preliminary data.</text>
</comment>
<reference evidence="1 2" key="1">
    <citation type="submission" date="2020-07" db="EMBL/GenBank/DDBJ databases">
        <title>Sequencing the genomes of 1000 actinobacteria strains.</title>
        <authorList>
            <person name="Klenk H.-P."/>
        </authorList>
    </citation>
    <scope>NUCLEOTIDE SEQUENCE [LARGE SCALE GENOMIC DNA]</scope>
    <source>
        <strain evidence="1 2">DSM 19082</strain>
    </source>
</reference>
<proteinExistence type="predicted"/>
<name>A0A852RVH4_9ACTN</name>
<evidence type="ECO:0000313" key="1">
    <source>
        <dbReference type="EMBL" id="NYD32870.1"/>
    </source>
</evidence>
<evidence type="ECO:0000313" key="2">
    <source>
        <dbReference type="Proteomes" id="UP000582231"/>
    </source>
</evidence>
<protein>
    <submittedName>
        <fullName evidence="1">Transcriptional regulator with XRE-family HTH domain</fullName>
    </submittedName>
</protein>
<organism evidence="1 2">
    <name type="scientific">Nocardioides kongjuensis</name>
    <dbReference type="NCBI Taxonomy" id="349522"/>
    <lineage>
        <taxon>Bacteria</taxon>
        <taxon>Bacillati</taxon>
        <taxon>Actinomycetota</taxon>
        <taxon>Actinomycetes</taxon>
        <taxon>Propionibacteriales</taxon>
        <taxon>Nocardioidaceae</taxon>
        <taxon>Nocardioides</taxon>
    </lineage>
</organism>
<dbReference type="RefSeq" id="WP_179728989.1">
    <property type="nucleotide sequence ID" value="NZ_BAABEF010000001.1"/>
</dbReference>